<gene>
    <name evidence="5" type="primary">flgF</name>
    <name evidence="5" type="ORF">CPBP_00854</name>
</gene>
<dbReference type="EMBL" id="CP054719">
    <property type="protein sequence ID" value="QOL20076.1"/>
    <property type="molecule type" value="Genomic_DNA"/>
</dbReference>
<evidence type="ECO:0000313" key="6">
    <source>
        <dbReference type="Proteomes" id="UP000594001"/>
    </source>
</evidence>
<reference evidence="5 6" key="1">
    <citation type="submission" date="2020-06" db="EMBL/GenBank/DDBJ databases">
        <title>The endosymbiont of the kinetoplastid Bodo saltans is a Paracaedibacter-like alpha-proteobacterium possessing a putative toxin-antitoxin system.</title>
        <authorList>
            <person name="Midha S."/>
            <person name="Rigden D.J."/>
            <person name="Siozios S."/>
            <person name="Hurst G.D.D."/>
            <person name="Jackson A.P."/>
        </authorList>
    </citation>
    <scope>NUCLEOTIDE SEQUENCE [LARGE SCALE GENOMIC DNA]</scope>
    <source>
        <strain evidence="5">Lake Konstanz</strain>
    </source>
</reference>
<keyword evidence="5" id="KW-0282">Flagellum</keyword>
<dbReference type="Proteomes" id="UP000594001">
    <property type="component" value="Chromosome"/>
</dbReference>
<dbReference type="InterPro" id="IPR037925">
    <property type="entry name" value="FlgE/F/G-like"/>
</dbReference>
<comment type="similarity">
    <text evidence="2">Belongs to the flagella basal body rod proteins family.</text>
</comment>
<evidence type="ECO:0000256" key="3">
    <source>
        <dbReference type="ARBA" id="ARBA00023143"/>
    </source>
</evidence>
<organism evidence="5 6">
    <name type="scientific">Candidatus Bodocaedibacter vickermanii</name>
    <dbReference type="NCBI Taxonomy" id="2741701"/>
    <lineage>
        <taxon>Bacteria</taxon>
        <taxon>Pseudomonadati</taxon>
        <taxon>Pseudomonadota</taxon>
        <taxon>Alphaproteobacteria</taxon>
        <taxon>Holosporales</taxon>
        <taxon>Candidatus Paracaedibacteraceae</taxon>
        <taxon>Candidatus Bodocaedibacter</taxon>
    </lineage>
</organism>
<dbReference type="InterPro" id="IPR053967">
    <property type="entry name" value="LlgE_F_G-like_D1"/>
</dbReference>
<proteinExistence type="inferred from homology"/>
<accession>A0A7L9RU43</accession>
<keyword evidence="5" id="KW-0966">Cell projection</keyword>
<keyword evidence="5" id="KW-0969">Cilium</keyword>
<protein>
    <submittedName>
        <fullName evidence="5">Flagellar basal-body rod protein FlgF</fullName>
    </submittedName>
</protein>
<dbReference type="GO" id="GO:0071978">
    <property type="term" value="P:bacterial-type flagellum-dependent swarming motility"/>
    <property type="evidence" value="ECO:0007669"/>
    <property type="project" value="TreeGrafter"/>
</dbReference>
<keyword evidence="3" id="KW-0975">Bacterial flagellum</keyword>
<dbReference type="AlphaFoldDB" id="A0A7L9RU43"/>
<dbReference type="PANTHER" id="PTHR30435:SF19">
    <property type="entry name" value="FLAGELLAR BASAL-BODY ROD PROTEIN FLGG"/>
    <property type="match status" value="1"/>
</dbReference>
<evidence type="ECO:0000256" key="1">
    <source>
        <dbReference type="ARBA" id="ARBA00004117"/>
    </source>
</evidence>
<dbReference type="GO" id="GO:0009425">
    <property type="term" value="C:bacterial-type flagellum basal body"/>
    <property type="evidence" value="ECO:0007669"/>
    <property type="project" value="UniProtKB-SubCell"/>
</dbReference>
<feature type="domain" description="Flagellar hook protein FlgE/F/G-like D1" evidence="4">
    <location>
        <begin position="84"/>
        <end position="144"/>
    </location>
</feature>
<sequence length="237" mass="26127">MPMPGAKNSSLIMMSRQFAIEKEIEYLAEAISKKEVSGFQATKPRFEEHVQGDVSYVKFAGVVRDLNHGPITYTGQKLDLATTSGYFAVMTPKGIRYTRNGHFHLSTTGEVINTDGYPLLNDGGAPIVLEDKESVVISPNGTVSTPNGIMGKIKVVEFANEQQMSDDDLKGYYSSTDPEVVPQHYQVCQGSLEGSNVDTVKSLMRFSVLSHHWQDSHHVQKKHDDLELEAPSKLAPA</sequence>
<dbReference type="KEGG" id="pbal:CPBP_00854"/>
<evidence type="ECO:0000256" key="2">
    <source>
        <dbReference type="ARBA" id="ARBA00009677"/>
    </source>
</evidence>
<dbReference type="SUPFAM" id="SSF117143">
    <property type="entry name" value="Flagellar hook protein flgE"/>
    <property type="match status" value="1"/>
</dbReference>
<evidence type="ECO:0000313" key="5">
    <source>
        <dbReference type="EMBL" id="QOL20076.1"/>
    </source>
</evidence>
<dbReference type="PANTHER" id="PTHR30435">
    <property type="entry name" value="FLAGELLAR PROTEIN"/>
    <property type="match status" value="1"/>
</dbReference>
<name>A0A7L9RU43_9PROT</name>
<dbReference type="Pfam" id="PF22692">
    <property type="entry name" value="LlgE_F_G_D1"/>
    <property type="match status" value="1"/>
</dbReference>
<dbReference type="RefSeq" id="WP_350331631.1">
    <property type="nucleotide sequence ID" value="NZ_CP054719.1"/>
</dbReference>
<keyword evidence="6" id="KW-1185">Reference proteome</keyword>
<comment type="subcellular location">
    <subcellularLocation>
        <location evidence="1">Bacterial flagellum basal body</location>
    </subcellularLocation>
</comment>
<evidence type="ECO:0000259" key="4">
    <source>
        <dbReference type="Pfam" id="PF22692"/>
    </source>
</evidence>